<evidence type="ECO:0000256" key="1">
    <source>
        <dbReference type="ARBA" id="ARBA00009480"/>
    </source>
</evidence>
<gene>
    <name evidence="2" type="ORF">C4D60_Mb07t28010</name>
</gene>
<sequence length="127" mass="14231">MFSGGSSAFLPISRLRRSFFHAIVVSRSKSLLLILAIAHQFDLQDQGIGTASAPCWGFSDAKDRYKCDFRDSGGTENQSVDELEHYAVYKAEETTNKLIGCLRIAEEIREDGSKTLVVLHQTRRADY</sequence>
<evidence type="ECO:0000313" key="3">
    <source>
        <dbReference type="Proteomes" id="UP000317650"/>
    </source>
</evidence>
<evidence type="ECO:0000313" key="2">
    <source>
        <dbReference type="EMBL" id="THU61889.1"/>
    </source>
</evidence>
<dbReference type="GO" id="GO:0005886">
    <property type="term" value="C:plasma membrane"/>
    <property type="evidence" value="ECO:0007669"/>
    <property type="project" value="TreeGrafter"/>
</dbReference>
<dbReference type="SUPFAM" id="SSF58038">
    <property type="entry name" value="SNARE fusion complex"/>
    <property type="match status" value="1"/>
</dbReference>
<comment type="similarity">
    <text evidence="1">Belongs to the SNAP-25 family.</text>
</comment>
<dbReference type="Proteomes" id="UP000317650">
    <property type="component" value="Chromosome 7"/>
</dbReference>
<name>A0A4S8JJU2_MUSBA</name>
<protein>
    <submittedName>
        <fullName evidence="2">Uncharacterized protein</fullName>
    </submittedName>
</protein>
<dbReference type="PANTHER" id="PTHR19305">
    <property type="entry name" value="SYNAPTOSOMAL ASSOCIATED PROTEIN"/>
    <property type="match status" value="1"/>
</dbReference>
<reference evidence="2 3" key="1">
    <citation type="journal article" date="2019" name="Nat. Plants">
        <title>Genome sequencing of Musa balbisiana reveals subgenome evolution and function divergence in polyploid bananas.</title>
        <authorList>
            <person name="Yao X."/>
        </authorList>
    </citation>
    <scope>NUCLEOTIDE SEQUENCE [LARGE SCALE GENOMIC DNA]</scope>
    <source>
        <strain evidence="3">cv. DH-PKW</strain>
        <tissue evidence="2">Leaves</tissue>
    </source>
</reference>
<keyword evidence="3" id="KW-1185">Reference proteome</keyword>
<dbReference type="Gene3D" id="1.20.5.110">
    <property type="match status" value="1"/>
</dbReference>
<proteinExistence type="inferred from homology"/>
<accession>A0A4S8JJU2</accession>
<dbReference type="PANTHER" id="PTHR19305:SF9">
    <property type="entry name" value="SYNAPTOSOMAL-ASSOCIATED PROTEIN 29"/>
    <property type="match status" value="1"/>
</dbReference>
<dbReference type="STRING" id="52838.A0A4S8JJU2"/>
<dbReference type="EMBL" id="PYDT01000005">
    <property type="protein sequence ID" value="THU61889.1"/>
    <property type="molecule type" value="Genomic_DNA"/>
</dbReference>
<dbReference type="AlphaFoldDB" id="A0A4S8JJU2"/>
<organism evidence="2 3">
    <name type="scientific">Musa balbisiana</name>
    <name type="common">Banana</name>
    <dbReference type="NCBI Taxonomy" id="52838"/>
    <lineage>
        <taxon>Eukaryota</taxon>
        <taxon>Viridiplantae</taxon>
        <taxon>Streptophyta</taxon>
        <taxon>Embryophyta</taxon>
        <taxon>Tracheophyta</taxon>
        <taxon>Spermatophyta</taxon>
        <taxon>Magnoliopsida</taxon>
        <taxon>Liliopsida</taxon>
        <taxon>Zingiberales</taxon>
        <taxon>Musaceae</taxon>
        <taxon>Musa</taxon>
    </lineage>
</organism>
<comment type="caution">
    <text evidence="2">The sequence shown here is derived from an EMBL/GenBank/DDBJ whole genome shotgun (WGS) entry which is preliminary data.</text>
</comment>